<dbReference type="Proteomes" id="UP001345219">
    <property type="component" value="Chromosome 9"/>
</dbReference>
<dbReference type="Pfam" id="PF11331">
    <property type="entry name" value="Zn_ribbon_12"/>
    <property type="match status" value="1"/>
</dbReference>
<feature type="compositionally biased region" description="Low complexity" evidence="2">
    <location>
        <begin position="340"/>
        <end position="352"/>
    </location>
</feature>
<dbReference type="PANTHER" id="PTHR31105">
    <property type="entry name" value="EXTRA-LARGE G-PROTEIN-LIKE"/>
    <property type="match status" value="1"/>
</dbReference>
<feature type="coiled-coil region" evidence="1">
    <location>
        <begin position="79"/>
        <end position="106"/>
    </location>
</feature>
<dbReference type="InterPro" id="IPR021480">
    <property type="entry name" value="Zinc_ribbon_12"/>
</dbReference>
<evidence type="ECO:0000259" key="3">
    <source>
        <dbReference type="Pfam" id="PF11331"/>
    </source>
</evidence>
<evidence type="ECO:0000313" key="5">
    <source>
        <dbReference type="Proteomes" id="UP001345219"/>
    </source>
</evidence>
<keyword evidence="1" id="KW-0175">Coiled coil</keyword>
<keyword evidence="5" id="KW-1185">Reference proteome</keyword>
<feature type="region of interest" description="Disordered" evidence="2">
    <location>
        <begin position="338"/>
        <end position="399"/>
    </location>
</feature>
<organism evidence="4 5">
    <name type="scientific">Trapa incisa</name>
    <dbReference type="NCBI Taxonomy" id="236973"/>
    <lineage>
        <taxon>Eukaryota</taxon>
        <taxon>Viridiplantae</taxon>
        <taxon>Streptophyta</taxon>
        <taxon>Embryophyta</taxon>
        <taxon>Tracheophyta</taxon>
        <taxon>Spermatophyta</taxon>
        <taxon>Magnoliopsida</taxon>
        <taxon>eudicotyledons</taxon>
        <taxon>Gunneridae</taxon>
        <taxon>Pentapetalae</taxon>
        <taxon>rosids</taxon>
        <taxon>malvids</taxon>
        <taxon>Myrtales</taxon>
        <taxon>Lythraceae</taxon>
        <taxon>Trapa</taxon>
    </lineage>
</organism>
<sequence>MATDRRMLNDPMNSTPFRRRNKETKVRDQYVDHLGAREGVSGGHRELEEQGERFQAFPRNLEQSQYRAAPFHANGFDTSENLERDRAELLRKLEQLNHEISRTKEDQSDCYNGRFTRYGGPASSTCGYAKKVTSSSVLPRKIGDPLGTQVMGMVNKHASHRDVTRPIWFRQKDSDPSGFRFQGQPQVYEMQAVDSGLDDPGNPGQTNTKHAVALNKRRKCAIVIAGGAPFIICSNCFELLILPRGLRTKKNGKEVQCGSCSALICIRLEENRWVSCVIGNPQEEAEDNSGSPGASDYGCIKPCGDTEEKFSGTRSEEKAFSGEPETAIILDEKMIVYGPSSSSSSSSGESSSRVTVGRNNGTSPATHGYKKVSSCDSPYVSADSSKEEGQPTNSKAGAGRSLLEGLVKRRIKDGRSVPEPITKNEAAKVTVNGYFLPNDVVKQAEIHAGPISPGDYWYDYHSGFWGLMKGPCLGVTSPFIEEFNYLLPTNCSGGDTGVFVNGRQLHQQDLEFLAGKGLPRTRNQFYIIDIFGKVIDEDTGDELYDLGDLAPQVVKAGRGLGMRA</sequence>
<dbReference type="InterPro" id="IPR040244">
    <property type="entry name" value="EDR4-like"/>
</dbReference>
<evidence type="ECO:0000313" key="4">
    <source>
        <dbReference type="EMBL" id="KAK4744918.1"/>
    </source>
</evidence>
<reference evidence="4 5" key="1">
    <citation type="journal article" date="2023" name="Hortic Res">
        <title>Pangenome of water caltrop reveals structural variations and asymmetric subgenome divergence after allopolyploidization.</title>
        <authorList>
            <person name="Zhang X."/>
            <person name="Chen Y."/>
            <person name="Wang L."/>
            <person name="Yuan Y."/>
            <person name="Fang M."/>
            <person name="Shi L."/>
            <person name="Lu R."/>
            <person name="Comes H.P."/>
            <person name="Ma Y."/>
            <person name="Chen Y."/>
            <person name="Huang G."/>
            <person name="Zhou Y."/>
            <person name="Zheng Z."/>
            <person name="Qiu Y."/>
        </authorList>
    </citation>
    <scope>NUCLEOTIDE SEQUENCE [LARGE SCALE GENOMIC DNA]</scope>
    <source>
        <tissue evidence="4">Roots</tissue>
    </source>
</reference>
<gene>
    <name evidence="4" type="ORF">SAY87_011230</name>
</gene>
<dbReference type="EMBL" id="JAXIOK010000022">
    <property type="protein sequence ID" value="KAK4744918.1"/>
    <property type="molecule type" value="Genomic_DNA"/>
</dbReference>
<dbReference type="AlphaFoldDB" id="A0AAN7GQJ6"/>
<feature type="compositionally biased region" description="Polar residues" evidence="2">
    <location>
        <begin position="353"/>
        <end position="365"/>
    </location>
</feature>
<evidence type="ECO:0000256" key="2">
    <source>
        <dbReference type="SAM" id="MobiDB-lite"/>
    </source>
</evidence>
<protein>
    <recommendedName>
        <fullName evidence="3">Probable zinc-ribbon domain-containing protein</fullName>
    </recommendedName>
</protein>
<proteinExistence type="predicted"/>
<feature type="region of interest" description="Disordered" evidence="2">
    <location>
        <begin position="1"/>
        <end position="25"/>
    </location>
</feature>
<name>A0AAN7GQJ6_9MYRT</name>
<evidence type="ECO:0000256" key="1">
    <source>
        <dbReference type="SAM" id="Coils"/>
    </source>
</evidence>
<comment type="caution">
    <text evidence="4">The sequence shown here is derived from an EMBL/GenBank/DDBJ whole genome shotgun (WGS) entry which is preliminary data.</text>
</comment>
<dbReference type="GO" id="GO:1900150">
    <property type="term" value="P:regulation of defense response to fungus"/>
    <property type="evidence" value="ECO:0007669"/>
    <property type="project" value="InterPro"/>
</dbReference>
<dbReference type="PANTHER" id="PTHR31105:SF42">
    <property type="entry name" value="OS02G0258300 PROTEIN"/>
    <property type="match status" value="1"/>
</dbReference>
<accession>A0AAN7GQJ6</accession>
<feature type="domain" description="Probable zinc-ribbon" evidence="3">
    <location>
        <begin position="225"/>
        <end position="266"/>
    </location>
</feature>